<reference evidence="2 3" key="1">
    <citation type="submission" date="2016-07" db="EMBL/GenBank/DDBJ databases">
        <title>Pervasive Adenine N6-methylation of Active Genes in Fungi.</title>
        <authorList>
            <consortium name="DOE Joint Genome Institute"/>
            <person name="Mondo S.J."/>
            <person name="Dannebaum R.O."/>
            <person name="Kuo R.C."/>
            <person name="Labutti K."/>
            <person name="Haridas S."/>
            <person name="Kuo A."/>
            <person name="Salamov A."/>
            <person name="Ahrendt S.R."/>
            <person name="Lipzen A."/>
            <person name="Sullivan W."/>
            <person name="Andreopoulos W.B."/>
            <person name="Clum A."/>
            <person name="Lindquist E."/>
            <person name="Daum C."/>
            <person name="Ramamoorthy G.K."/>
            <person name="Gryganskyi A."/>
            <person name="Culley D."/>
            <person name="Magnuson J.K."/>
            <person name="James T.Y."/>
            <person name="O'Malley M.A."/>
            <person name="Stajich J.E."/>
            <person name="Spatafora J.W."/>
            <person name="Visel A."/>
            <person name="Grigoriev I.V."/>
        </authorList>
    </citation>
    <scope>NUCLEOTIDE SEQUENCE [LARGE SCALE GENOMIC DNA]</scope>
    <source>
        <strain evidence="2 3">JEL800</strain>
    </source>
</reference>
<accession>A0A1Y2BZZ5</accession>
<organism evidence="2 3">
    <name type="scientific">Rhizoclosmatium globosum</name>
    <dbReference type="NCBI Taxonomy" id="329046"/>
    <lineage>
        <taxon>Eukaryota</taxon>
        <taxon>Fungi</taxon>
        <taxon>Fungi incertae sedis</taxon>
        <taxon>Chytridiomycota</taxon>
        <taxon>Chytridiomycota incertae sedis</taxon>
        <taxon>Chytridiomycetes</taxon>
        <taxon>Chytridiales</taxon>
        <taxon>Chytriomycetaceae</taxon>
        <taxon>Rhizoclosmatium</taxon>
    </lineage>
</organism>
<evidence type="ECO:0000313" key="2">
    <source>
        <dbReference type="EMBL" id="ORY40234.1"/>
    </source>
</evidence>
<protein>
    <submittedName>
        <fullName evidence="2">Uncharacterized protein</fullName>
    </submittedName>
</protein>
<feature type="region of interest" description="Disordered" evidence="1">
    <location>
        <begin position="178"/>
        <end position="218"/>
    </location>
</feature>
<evidence type="ECO:0000313" key="3">
    <source>
        <dbReference type="Proteomes" id="UP000193642"/>
    </source>
</evidence>
<dbReference type="EMBL" id="MCGO01000036">
    <property type="protein sequence ID" value="ORY40234.1"/>
    <property type="molecule type" value="Genomic_DNA"/>
</dbReference>
<name>A0A1Y2BZZ5_9FUNG</name>
<keyword evidence="3" id="KW-1185">Reference proteome</keyword>
<comment type="caution">
    <text evidence="2">The sequence shown here is derived from an EMBL/GenBank/DDBJ whole genome shotgun (WGS) entry which is preliminary data.</text>
</comment>
<sequence>MRHFLSKHLSHQSLGLFLNVLIYTLQIKPISFIEFHLGGASCNVTSILGLLLHLHQHAFLFASCSNSIFRAIHSRCFAACAALNSSASSNILACSRPLLLASSISRAISSGEALARGCPPTTPLTPGSADAADDNNPPTAPLTFVLTPAMDSITDIRIVFRFGFFFCSYICKLDTTSPPENESPSSSSTSCPNSHMTSPPELDAPATFGSKSVLSLKS</sequence>
<dbReference type="AlphaFoldDB" id="A0A1Y2BZZ5"/>
<proteinExistence type="predicted"/>
<dbReference type="Proteomes" id="UP000193642">
    <property type="component" value="Unassembled WGS sequence"/>
</dbReference>
<feature type="compositionally biased region" description="Polar residues" evidence="1">
    <location>
        <begin position="209"/>
        <end position="218"/>
    </location>
</feature>
<evidence type="ECO:0000256" key="1">
    <source>
        <dbReference type="SAM" id="MobiDB-lite"/>
    </source>
</evidence>
<feature type="compositionally biased region" description="Low complexity" evidence="1">
    <location>
        <begin position="178"/>
        <end position="198"/>
    </location>
</feature>
<gene>
    <name evidence="2" type="ORF">BCR33DRAFT_373006</name>
</gene>